<dbReference type="EMBL" id="JABFCS010000001">
    <property type="protein sequence ID" value="NNU44281.1"/>
    <property type="molecule type" value="Genomic_DNA"/>
</dbReference>
<dbReference type="SUPFAM" id="SSF55797">
    <property type="entry name" value="PR-1-like"/>
    <property type="match status" value="1"/>
</dbReference>
<keyword evidence="4" id="KW-1185">Reference proteome</keyword>
<evidence type="ECO:0000256" key="1">
    <source>
        <dbReference type="SAM" id="MobiDB-lite"/>
    </source>
</evidence>
<evidence type="ECO:0000313" key="3">
    <source>
        <dbReference type="EMBL" id="NNU44281.1"/>
    </source>
</evidence>
<dbReference type="PANTHER" id="PTHR31157">
    <property type="entry name" value="SCP DOMAIN-CONTAINING PROTEIN"/>
    <property type="match status" value="1"/>
</dbReference>
<dbReference type="RefSeq" id="WP_171560977.1">
    <property type="nucleotide sequence ID" value="NZ_JABFCS010000001.1"/>
</dbReference>
<feature type="region of interest" description="Disordered" evidence="1">
    <location>
        <begin position="95"/>
        <end position="114"/>
    </location>
</feature>
<reference evidence="3 4" key="1">
    <citation type="submission" date="2020-05" db="EMBL/GenBank/DDBJ databases">
        <authorList>
            <person name="Khan S.A."/>
            <person name="Jeon C.O."/>
            <person name="Chun B.H."/>
        </authorList>
    </citation>
    <scope>NUCLEOTIDE SEQUENCE [LARGE SCALE GENOMIC DNA]</scope>
    <source>
        <strain evidence="3 4">B156</strain>
    </source>
</reference>
<sequence>MGAGPVQCGVRAEEALQRINAARAAGRRCGARYMPAAAPLKWDQQLYTAAFGHSSDMARRNYFDHRSPSGTTVGERVDAARYKWRGVGRTSRVATAASPTRCRAGWRAPSTART</sequence>
<proteinExistence type="predicted"/>
<dbReference type="AlphaFoldDB" id="A0A849KI59"/>
<dbReference type="PANTHER" id="PTHR31157:SF1">
    <property type="entry name" value="SCP DOMAIN-CONTAINING PROTEIN"/>
    <property type="match status" value="1"/>
</dbReference>
<comment type="caution">
    <text evidence="3">The sequence shown here is derived from an EMBL/GenBank/DDBJ whole genome shotgun (WGS) entry which is preliminary data.</text>
</comment>
<feature type="domain" description="SCP" evidence="2">
    <location>
        <begin position="18"/>
        <end position="85"/>
    </location>
</feature>
<name>A0A849KI59_9BURK</name>
<dbReference type="CDD" id="cd05379">
    <property type="entry name" value="CAP_bacterial"/>
    <property type="match status" value="1"/>
</dbReference>
<gene>
    <name evidence="3" type="ORF">HK415_15620</name>
</gene>
<dbReference type="Proteomes" id="UP000552954">
    <property type="component" value="Unassembled WGS sequence"/>
</dbReference>
<dbReference type="Pfam" id="PF00188">
    <property type="entry name" value="CAP"/>
    <property type="match status" value="1"/>
</dbReference>
<reference evidence="3 4" key="2">
    <citation type="submission" date="2020-06" db="EMBL/GenBank/DDBJ databases">
        <title>Ramlibacter rhizophilus sp. nov., isolated from rhizosphere soil of national flower Mugunghwa from South Korea.</title>
        <authorList>
            <person name="Zheng-Fei Y."/>
            <person name="Huan T."/>
        </authorList>
    </citation>
    <scope>NUCLEOTIDE SEQUENCE [LARGE SCALE GENOMIC DNA]</scope>
    <source>
        <strain evidence="3 4">B156</strain>
    </source>
</reference>
<dbReference type="InterPro" id="IPR014044">
    <property type="entry name" value="CAP_dom"/>
</dbReference>
<dbReference type="InterPro" id="IPR035940">
    <property type="entry name" value="CAP_sf"/>
</dbReference>
<organism evidence="3 4">
    <name type="scientific">Ramlibacter montanisoli</name>
    <dbReference type="NCBI Taxonomy" id="2732512"/>
    <lineage>
        <taxon>Bacteria</taxon>
        <taxon>Pseudomonadati</taxon>
        <taxon>Pseudomonadota</taxon>
        <taxon>Betaproteobacteria</taxon>
        <taxon>Burkholderiales</taxon>
        <taxon>Comamonadaceae</taxon>
        <taxon>Ramlibacter</taxon>
    </lineage>
</organism>
<evidence type="ECO:0000259" key="2">
    <source>
        <dbReference type="Pfam" id="PF00188"/>
    </source>
</evidence>
<protein>
    <submittedName>
        <fullName evidence="3">CAP domain-containing protein</fullName>
    </submittedName>
</protein>
<accession>A0A849KI59</accession>
<dbReference type="Gene3D" id="3.40.33.10">
    <property type="entry name" value="CAP"/>
    <property type="match status" value="1"/>
</dbReference>
<evidence type="ECO:0000313" key="4">
    <source>
        <dbReference type="Proteomes" id="UP000552954"/>
    </source>
</evidence>